<reference evidence="1 2" key="1">
    <citation type="journal article" date="2013" name="Genome Announc.">
        <title>Genome Sequence of Mycoplasma columbinum Strain SF7.</title>
        <authorList>
            <person name="Guo Z."/>
            <person name="Xu X."/>
            <person name="Zheng Q."/>
            <person name="Li T."/>
            <person name="Kuang S."/>
            <person name="Zhang Z."/>
            <person name="Chen Y."/>
            <person name="Lu X."/>
            <person name="Zhou R."/>
            <person name="Bi D."/>
            <person name="Jin H."/>
        </authorList>
    </citation>
    <scope>NUCLEOTIDE SEQUENCE [LARGE SCALE GENOMIC DNA]</scope>
    <source>
        <strain evidence="1 2">SF7</strain>
    </source>
</reference>
<dbReference type="eggNOG" id="COG0166">
    <property type="taxonomic scope" value="Bacteria"/>
</dbReference>
<name>F9UJT0_9BACT</name>
<dbReference type="EMBL" id="AFXA01000009">
    <property type="protein sequence ID" value="EGV00276.1"/>
    <property type="molecule type" value="Genomic_DNA"/>
</dbReference>
<proteinExistence type="predicted"/>
<evidence type="ECO:0000313" key="1">
    <source>
        <dbReference type="EMBL" id="EGV00276.1"/>
    </source>
</evidence>
<comment type="caution">
    <text evidence="1">The sequence shown here is derived from an EMBL/GenBank/DDBJ whole genome shotgun (WGS) entry which is preliminary data.</text>
</comment>
<dbReference type="GO" id="GO:0097367">
    <property type="term" value="F:carbohydrate derivative binding"/>
    <property type="evidence" value="ECO:0007669"/>
    <property type="project" value="InterPro"/>
</dbReference>
<evidence type="ECO:0000313" key="2">
    <source>
        <dbReference type="Proteomes" id="UP000004978"/>
    </source>
</evidence>
<protein>
    <submittedName>
        <fullName evidence="1">Glucose-6-phosphate isomerase</fullName>
    </submittedName>
</protein>
<dbReference type="SUPFAM" id="SSF53697">
    <property type="entry name" value="SIS domain"/>
    <property type="match status" value="1"/>
</dbReference>
<dbReference type="Gene3D" id="3.40.50.10490">
    <property type="entry name" value="Glucose-6-phosphate isomerase like protein, domain 1"/>
    <property type="match status" value="2"/>
</dbReference>
<dbReference type="STRING" id="1037410.MCSF7_00674"/>
<accession>F9UJT0</accession>
<dbReference type="AlphaFoldDB" id="F9UJT0"/>
<gene>
    <name evidence="1" type="ORF">MCSF7_00674</name>
</gene>
<dbReference type="InterPro" id="IPR046348">
    <property type="entry name" value="SIS_dom_sf"/>
</dbReference>
<dbReference type="GO" id="GO:0016853">
    <property type="term" value="F:isomerase activity"/>
    <property type="evidence" value="ECO:0007669"/>
    <property type="project" value="UniProtKB-KW"/>
</dbReference>
<dbReference type="GO" id="GO:1901135">
    <property type="term" value="P:carbohydrate derivative metabolic process"/>
    <property type="evidence" value="ECO:0007669"/>
    <property type="project" value="InterPro"/>
</dbReference>
<keyword evidence="1" id="KW-0413">Isomerase</keyword>
<keyword evidence="2" id="KW-1185">Reference proteome</keyword>
<sequence>MNTIKLKTYNYYPDFNNENLKNRAINIINAIKNKTAIGYENFGFHELALNFNQSNVIEIEEFVQKFLDYQIEDLIVFSNSQSIDNFKMGENFLFENDLLKNSKINCHFFNNDGSINFWFEQLEEIKHLLAKETTAFLFASLTPFNSAFLNFLKYCCNIYQQNIGYYRALEKMFIVAKEEVEEQLINLKIEENNVLIVPNILHNHFAFFSKINLILLLTKGANISDLLEGYSIASQDFTSKDITINIAFQLGYINAELVKDNKIKFLIGASKNLEQSLLNISKLKNQLYLNNNIYTSYAIFPEDIYTYGQYLIDTNYHNNVTFFQIINEKTDFLISDEINLKDMNFKIKNNKLSEYSYQVNKSLINTLSNIASLPVSKITLTDNSEVTLGKFVALIYWEFIYQTYLLKTNPFNFKESYE</sequence>
<organism evidence="1 2">
    <name type="scientific">Mycoplasmopsis columbina SF7</name>
    <dbReference type="NCBI Taxonomy" id="1037410"/>
    <lineage>
        <taxon>Bacteria</taxon>
        <taxon>Bacillati</taxon>
        <taxon>Mycoplasmatota</taxon>
        <taxon>Mycoplasmoidales</taxon>
        <taxon>Metamycoplasmataceae</taxon>
        <taxon>Mycoplasmopsis</taxon>
    </lineage>
</organism>
<dbReference type="RefSeq" id="WP_006608547.1">
    <property type="nucleotide sequence ID" value="NZ_AFXA01000009.1"/>
</dbReference>
<dbReference type="Proteomes" id="UP000004978">
    <property type="component" value="Unassembled WGS sequence"/>
</dbReference>